<proteinExistence type="predicted"/>
<evidence type="ECO:0000313" key="1">
    <source>
        <dbReference type="EMBL" id="KAK4007392.1"/>
    </source>
</evidence>
<keyword evidence="2" id="KW-1185">Reference proteome</keyword>
<dbReference type="Proteomes" id="UP001234178">
    <property type="component" value="Unassembled WGS sequence"/>
</dbReference>
<sequence length="76" mass="8946">MKQFTDWKESAIDVMILILYRLFHSYDTQIMRSRYNIGGEHTFCDHLTGTYNLEKDSPQLNEIKTVDQIMSDVKAT</sequence>
<accession>A0ABQ9Z3B9</accession>
<dbReference type="EMBL" id="JAOYFB010000002">
    <property type="protein sequence ID" value="KAK4007392.1"/>
    <property type="molecule type" value="Genomic_DNA"/>
</dbReference>
<comment type="caution">
    <text evidence="1">The sequence shown here is derived from an EMBL/GenBank/DDBJ whole genome shotgun (WGS) entry which is preliminary data.</text>
</comment>
<organism evidence="1 2">
    <name type="scientific">Daphnia magna</name>
    <dbReference type="NCBI Taxonomy" id="35525"/>
    <lineage>
        <taxon>Eukaryota</taxon>
        <taxon>Metazoa</taxon>
        <taxon>Ecdysozoa</taxon>
        <taxon>Arthropoda</taxon>
        <taxon>Crustacea</taxon>
        <taxon>Branchiopoda</taxon>
        <taxon>Diplostraca</taxon>
        <taxon>Cladocera</taxon>
        <taxon>Anomopoda</taxon>
        <taxon>Daphniidae</taxon>
        <taxon>Daphnia</taxon>
    </lineage>
</organism>
<protein>
    <submittedName>
        <fullName evidence="1">Uncharacterized protein</fullName>
    </submittedName>
</protein>
<name>A0ABQ9Z3B9_9CRUS</name>
<gene>
    <name evidence="1" type="ORF">OUZ56_012549</name>
</gene>
<reference evidence="1 2" key="1">
    <citation type="journal article" date="2023" name="Nucleic Acids Res.">
        <title>The hologenome of Daphnia magna reveals possible DNA methylation and microbiome-mediated evolution of the host genome.</title>
        <authorList>
            <person name="Chaturvedi A."/>
            <person name="Li X."/>
            <person name="Dhandapani V."/>
            <person name="Marshall H."/>
            <person name="Kissane S."/>
            <person name="Cuenca-Cambronero M."/>
            <person name="Asole G."/>
            <person name="Calvet F."/>
            <person name="Ruiz-Romero M."/>
            <person name="Marangio P."/>
            <person name="Guigo R."/>
            <person name="Rago D."/>
            <person name="Mirbahai L."/>
            <person name="Eastwood N."/>
            <person name="Colbourne J.K."/>
            <person name="Zhou J."/>
            <person name="Mallon E."/>
            <person name="Orsini L."/>
        </authorList>
    </citation>
    <scope>NUCLEOTIDE SEQUENCE [LARGE SCALE GENOMIC DNA]</scope>
    <source>
        <strain evidence="1">LRV0_1</strain>
    </source>
</reference>
<evidence type="ECO:0000313" key="2">
    <source>
        <dbReference type="Proteomes" id="UP001234178"/>
    </source>
</evidence>